<dbReference type="SUPFAM" id="SSF55608">
    <property type="entry name" value="Homing endonucleases"/>
    <property type="match status" value="2"/>
</dbReference>
<dbReference type="AlphaFoldDB" id="A0A0G0Z9E5"/>
<dbReference type="InterPro" id="IPR027434">
    <property type="entry name" value="Homing_endonucl"/>
</dbReference>
<dbReference type="EMBL" id="LCDE01000027">
    <property type="protein sequence ID" value="KKS45342.1"/>
    <property type="molecule type" value="Genomic_DNA"/>
</dbReference>
<name>A0A0G0Z9E5_9BACT</name>
<accession>A0A0G0Z9E5</accession>
<reference evidence="1 2" key="1">
    <citation type="journal article" date="2015" name="Nature">
        <title>rRNA introns, odd ribosomes, and small enigmatic genomes across a large radiation of phyla.</title>
        <authorList>
            <person name="Brown C.T."/>
            <person name="Hug L.A."/>
            <person name="Thomas B.C."/>
            <person name="Sharon I."/>
            <person name="Castelle C.J."/>
            <person name="Singh A."/>
            <person name="Wilkins M.J."/>
            <person name="Williams K.H."/>
            <person name="Banfield J.F."/>
        </authorList>
    </citation>
    <scope>NUCLEOTIDE SEQUENCE [LARGE SCALE GENOMIC DNA]</scope>
</reference>
<proteinExistence type="predicted"/>
<evidence type="ECO:0000313" key="2">
    <source>
        <dbReference type="Proteomes" id="UP000034951"/>
    </source>
</evidence>
<sequence>MASISETGAFHPAWLAGMLECAGSINFDKQIDKKTGNVYYHPVIGIGDNSQARMLLLQSITGGYLCKDSGNTWRWRIWGKKALEIAEQIAQFTILKKEVLTAFQNWENTDDRDERAEIVEILKSNTGPDISSESYIPLILNPQFLAGVVDARGMFTHKREFGGEGEDAHDWVMPFLAIISQNIVLLESIVIIYSGKVLDYHSKNSFGWRGNSQESKELARIVDPYLKLRVNEVWK</sequence>
<dbReference type="Gene3D" id="3.10.28.10">
    <property type="entry name" value="Homing endonucleases"/>
    <property type="match status" value="1"/>
</dbReference>
<organism evidence="1 2">
    <name type="scientific">Candidatus Azambacteria bacterium GW2011_GWA1_42_19</name>
    <dbReference type="NCBI Taxonomy" id="1618609"/>
    <lineage>
        <taxon>Bacteria</taxon>
        <taxon>Candidatus Azamiibacteriota</taxon>
    </lineage>
</organism>
<comment type="caution">
    <text evidence="1">The sequence shown here is derived from an EMBL/GenBank/DDBJ whole genome shotgun (WGS) entry which is preliminary data.</text>
</comment>
<protein>
    <submittedName>
        <fullName evidence="1">Uncharacterized protein</fullName>
    </submittedName>
</protein>
<gene>
    <name evidence="1" type="ORF">UV10_C0027G0002</name>
</gene>
<evidence type="ECO:0000313" key="1">
    <source>
        <dbReference type="EMBL" id="KKS45342.1"/>
    </source>
</evidence>
<dbReference type="Proteomes" id="UP000034951">
    <property type="component" value="Unassembled WGS sequence"/>
</dbReference>